<keyword evidence="1" id="KW-0472">Membrane</keyword>
<dbReference type="EMBL" id="GFDG01003544">
    <property type="protein sequence ID" value="JAV15255.1"/>
    <property type="molecule type" value="Transcribed_RNA"/>
</dbReference>
<dbReference type="AlphaFoldDB" id="A0A1L8E9J4"/>
<keyword evidence="1" id="KW-1133">Transmembrane helix</keyword>
<evidence type="ECO:0000313" key="2">
    <source>
        <dbReference type="EMBL" id="JAV15255.1"/>
    </source>
</evidence>
<feature type="transmembrane region" description="Helical" evidence="1">
    <location>
        <begin position="53"/>
        <end position="74"/>
    </location>
</feature>
<evidence type="ECO:0000256" key="1">
    <source>
        <dbReference type="SAM" id="Phobius"/>
    </source>
</evidence>
<protein>
    <submittedName>
        <fullName evidence="2">Uncharacterized protein</fullName>
    </submittedName>
</protein>
<name>A0A1L8E9J4_HAEIR</name>
<reference evidence="2" key="1">
    <citation type="submission" date="2017-01" db="EMBL/GenBank/DDBJ databases">
        <title>An insight into the sialome and mialome of the horn fly, Haematobia irritans.</title>
        <authorList>
            <person name="Breijo M."/>
            <person name="Boiani M."/>
            <person name="Ures X."/>
            <person name="Rocha S."/>
            <person name="Sequeira M."/>
            <person name="Ribeiro J.M."/>
        </authorList>
    </citation>
    <scope>NUCLEOTIDE SEQUENCE</scope>
</reference>
<proteinExistence type="predicted"/>
<sequence length="108" mass="12672">MLLYSFLNEHFVLVVFLVDVSSSIHCFFRGFFLIIDVLIFCCCFVIIKSFVHFFFHMILLCISISLLLLLLLLLKQVIPLPKKKTHRIRNLNRQLSCRKKRIASLPSS</sequence>
<keyword evidence="1" id="KW-0812">Transmembrane</keyword>
<accession>A0A1L8E9J4</accession>
<organism evidence="2">
    <name type="scientific">Haematobia irritans</name>
    <name type="common">Horn fly</name>
    <name type="synonym">Conops irritans</name>
    <dbReference type="NCBI Taxonomy" id="7368"/>
    <lineage>
        <taxon>Eukaryota</taxon>
        <taxon>Metazoa</taxon>
        <taxon>Ecdysozoa</taxon>
        <taxon>Arthropoda</taxon>
        <taxon>Hexapoda</taxon>
        <taxon>Insecta</taxon>
        <taxon>Pterygota</taxon>
        <taxon>Neoptera</taxon>
        <taxon>Endopterygota</taxon>
        <taxon>Diptera</taxon>
        <taxon>Brachycera</taxon>
        <taxon>Muscomorpha</taxon>
        <taxon>Muscoidea</taxon>
        <taxon>Muscidae</taxon>
        <taxon>Haematobia</taxon>
    </lineage>
</organism>
<feature type="transmembrane region" description="Helical" evidence="1">
    <location>
        <begin position="26"/>
        <end position="47"/>
    </location>
</feature>